<dbReference type="Gene3D" id="3.40.190.10">
    <property type="entry name" value="Periplasmic binding protein-like II"/>
    <property type="match status" value="2"/>
</dbReference>
<dbReference type="Proteomes" id="UP001321486">
    <property type="component" value="Chromosome"/>
</dbReference>
<gene>
    <name evidence="2" type="ORF">GCM10025867_38700</name>
</gene>
<dbReference type="InterPro" id="IPR050682">
    <property type="entry name" value="ModA/WtpA"/>
</dbReference>
<evidence type="ECO:0000313" key="2">
    <source>
        <dbReference type="EMBL" id="BDZ51629.1"/>
    </source>
</evidence>
<organism evidence="2 3">
    <name type="scientific">Frondihabitans sucicola</name>
    <dbReference type="NCBI Taxonomy" id="1268041"/>
    <lineage>
        <taxon>Bacteria</taxon>
        <taxon>Bacillati</taxon>
        <taxon>Actinomycetota</taxon>
        <taxon>Actinomycetes</taxon>
        <taxon>Micrococcales</taxon>
        <taxon>Microbacteriaceae</taxon>
        <taxon>Frondihabitans</taxon>
    </lineage>
</organism>
<dbReference type="Pfam" id="PF13531">
    <property type="entry name" value="SBP_bac_11"/>
    <property type="match status" value="1"/>
</dbReference>
<dbReference type="PANTHER" id="PTHR30632">
    <property type="entry name" value="MOLYBDATE-BINDING PERIPLASMIC PROTEIN"/>
    <property type="match status" value="1"/>
</dbReference>
<dbReference type="PANTHER" id="PTHR30632:SF16">
    <property type="entry name" value="MOLYBDATE_TUNGSTATE-BINDING PROTEIN WTPA"/>
    <property type="match status" value="1"/>
</dbReference>
<dbReference type="SUPFAM" id="SSF53850">
    <property type="entry name" value="Periplasmic binding protein-like II"/>
    <property type="match status" value="1"/>
</dbReference>
<keyword evidence="3" id="KW-1185">Reference proteome</keyword>
<evidence type="ECO:0000313" key="3">
    <source>
        <dbReference type="Proteomes" id="UP001321486"/>
    </source>
</evidence>
<name>A0ABM8GT26_9MICO</name>
<reference evidence="3" key="1">
    <citation type="journal article" date="2019" name="Int. J. Syst. Evol. Microbiol.">
        <title>The Global Catalogue of Microorganisms (GCM) 10K type strain sequencing project: providing services to taxonomists for standard genome sequencing and annotation.</title>
        <authorList>
            <consortium name="The Broad Institute Genomics Platform"/>
            <consortium name="The Broad Institute Genome Sequencing Center for Infectious Disease"/>
            <person name="Wu L."/>
            <person name="Ma J."/>
        </authorList>
    </citation>
    <scope>NUCLEOTIDE SEQUENCE [LARGE SCALE GENOMIC DNA]</scope>
    <source>
        <strain evidence="3">NBRC 108728</strain>
    </source>
</reference>
<evidence type="ECO:0000256" key="1">
    <source>
        <dbReference type="ARBA" id="ARBA00009438"/>
    </source>
</evidence>
<proteinExistence type="inferred from homology"/>
<accession>A0ABM8GT26</accession>
<comment type="similarity">
    <text evidence="1">Belongs to the bacterial solute-binding protein 1 family. WtpA subfamily.</text>
</comment>
<dbReference type="EMBL" id="AP027732">
    <property type="protein sequence ID" value="BDZ51629.1"/>
    <property type="molecule type" value="Genomic_DNA"/>
</dbReference>
<protein>
    <submittedName>
        <fullName evidence="2">Tungstate ABC transporter substrate-binding protein WtpA</fullName>
    </submittedName>
</protein>
<sequence>MEKTVGPAYDKATGFTFQGQGAGSGALATQIKGKTVKADVFVSASPKVNQTLEGSANGNWVSWYASFASSNLVIGINPKSSFAADLTSKPWYDVVGESGFKLGSTDALTDPKGALSVTALENAAKSENKPELATIAKSYDNVQPEESLVGRLQAGQLDAAFFYASEAKAADLTTIPLTGQDLKATYTVTKLAGAPNSKGADAFIQYLLGKEGKADMKKFGYDLISPADVSGTGVPTALESVLGR</sequence>